<gene>
    <name evidence="1" type="ORF">NM688_g1589</name>
</gene>
<name>A0ACC1TB33_9APHY</name>
<evidence type="ECO:0000313" key="1">
    <source>
        <dbReference type="EMBL" id="KAJ3557220.1"/>
    </source>
</evidence>
<evidence type="ECO:0000313" key="2">
    <source>
        <dbReference type="Proteomes" id="UP001148662"/>
    </source>
</evidence>
<dbReference type="Proteomes" id="UP001148662">
    <property type="component" value="Unassembled WGS sequence"/>
</dbReference>
<sequence>MDAMSSKTSLRNASVAEVRQSDSERTAQPEEFDLDQLAAEPSPPPDGGFRAWLVVLGAFGLAVASGGYFLAWGTFQAFYQGDFLSKNSASAIAWIGSTQYALTFMPGLISGRLFDLGYTKQTLMIASALMTICNFLVAECKSYYQVFLSQGLLLGITAGLMYVPRIVIATHWFNRKRPVVQAIISMGSAVGGMIYPIMFRQLEPKIGFRWTMRTFAFLNTGLCLFGIFSLKTRTPPPTHLPRLFALRGVLTSRAYLAYVAATFLAYLGLFTPLTYLTVRAEAIGIPTSLAFYLIPIVNGMTIFGRLSCGAVANKLGSLNLTIASTLLTVASIFAWAYVTSPAAYIAISCLYGFASGGFLGLFVVPTAHMGPVIDTGRRNGFQSTILSFGALIGPPISGAIQVSQKSFSIVGIYAGSVVIGSIACMVLAKRLQIGHVVRGRF</sequence>
<proteinExistence type="predicted"/>
<comment type="caution">
    <text evidence="1">The sequence shown here is derived from an EMBL/GenBank/DDBJ whole genome shotgun (WGS) entry which is preliminary data.</text>
</comment>
<keyword evidence="2" id="KW-1185">Reference proteome</keyword>
<organism evidence="1 2">
    <name type="scientific">Phlebia brevispora</name>
    <dbReference type="NCBI Taxonomy" id="194682"/>
    <lineage>
        <taxon>Eukaryota</taxon>
        <taxon>Fungi</taxon>
        <taxon>Dikarya</taxon>
        <taxon>Basidiomycota</taxon>
        <taxon>Agaricomycotina</taxon>
        <taxon>Agaricomycetes</taxon>
        <taxon>Polyporales</taxon>
        <taxon>Meruliaceae</taxon>
        <taxon>Phlebia</taxon>
    </lineage>
</organism>
<protein>
    <submittedName>
        <fullName evidence="1">Uncharacterized protein</fullName>
    </submittedName>
</protein>
<dbReference type="EMBL" id="JANHOG010000176">
    <property type="protein sequence ID" value="KAJ3557220.1"/>
    <property type="molecule type" value="Genomic_DNA"/>
</dbReference>
<reference evidence="1" key="1">
    <citation type="submission" date="2022-07" db="EMBL/GenBank/DDBJ databases">
        <title>Genome Sequence of Phlebia brevispora.</title>
        <authorList>
            <person name="Buettner E."/>
        </authorList>
    </citation>
    <scope>NUCLEOTIDE SEQUENCE</scope>
    <source>
        <strain evidence="1">MPL23</strain>
    </source>
</reference>
<accession>A0ACC1TB33</accession>